<name>A0AAD3HJ39_9CHLO</name>
<reference evidence="2 3" key="1">
    <citation type="journal article" date="2021" name="Sci. Rep.">
        <title>Genome sequencing of the multicellular alga Astrephomene provides insights into convergent evolution of germ-soma differentiation.</title>
        <authorList>
            <person name="Yamashita S."/>
            <person name="Yamamoto K."/>
            <person name="Matsuzaki R."/>
            <person name="Suzuki S."/>
            <person name="Yamaguchi H."/>
            <person name="Hirooka S."/>
            <person name="Minakuchi Y."/>
            <person name="Miyagishima S."/>
            <person name="Kawachi M."/>
            <person name="Toyoda A."/>
            <person name="Nozaki H."/>
        </authorList>
    </citation>
    <scope>NUCLEOTIDE SEQUENCE [LARGE SCALE GENOMIC DNA]</scope>
    <source>
        <strain evidence="2 3">NIES-4017</strain>
    </source>
</reference>
<feature type="compositionally biased region" description="Basic residues" evidence="1">
    <location>
        <begin position="100"/>
        <end position="112"/>
    </location>
</feature>
<feature type="non-terminal residue" evidence="2">
    <location>
        <position position="1"/>
    </location>
</feature>
<sequence length="384" mass="40024">QGTTSTAGGGRLFTRMYGSLAAGGDVGAGGGGSGQAAAAVEEAGAVRGSTPAAGGGAPGAGDSAKSAGMTYAILREEGQEVQQQGRRHEDRQEAHSDRHQHPRQHQRRRKHKVYEDEVSYDPYDASWSNVDWDEIRIPPPSSQGASGQSAPPQDGCVTLGRNGSRGSGASNGGTTADILSYDVKRVHDEATGRELLEIVPTGPGLAGTTVAAAAAEAGGDPAAAVLPAELLSACQEAAAEWAAEEQQRMEAAAEATPGLWRLEVAEALRELTGSEPLLRWVTPHNTAVADLLLLPPKQQPTRRGRATRGSASSPPPPVAVLLLGPEDVTRNAPYTPLGATRMRQRLLEAAGARVVVLPRFLWRLMSGAPEEQLCLLGNLLGGKM</sequence>
<evidence type="ECO:0008006" key="4">
    <source>
        <dbReference type="Google" id="ProtNLM"/>
    </source>
</evidence>
<feature type="region of interest" description="Disordered" evidence="1">
    <location>
        <begin position="296"/>
        <end position="318"/>
    </location>
</feature>
<comment type="caution">
    <text evidence="2">The sequence shown here is derived from an EMBL/GenBank/DDBJ whole genome shotgun (WGS) entry which is preliminary data.</text>
</comment>
<evidence type="ECO:0000313" key="3">
    <source>
        <dbReference type="Proteomes" id="UP001054857"/>
    </source>
</evidence>
<accession>A0AAD3HJ39</accession>
<dbReference type="Proteomes" id="UP001054857">
    <property type="component" value="Unassembled WGS sequence"/>
</dbReference>
<feature type="compositionally biased region" description="Gly residues" evidence="1">
    <location>
        <begin position="24"/>
        <end position="34"/>
    </location>
</feature>
<feature type="compositionally biased region" description="Low complexity" evidence="1">
    <location>
        <begin position="142"/>
        <end position="153"/>
    </location>
</feature>
<dbReference type="EMBL" id="BMAR01000003">
    <property type="protein sequence ID" value="GFR42245.1"/>
    <property type="molecule type" value="Genomic_DNA"/>
</dbReference>
<organism evidence="2 3">
    <name type="scientific">Astrephomene gubernaculifera</name>
    <dbReference type="NCBI Taxonomy" id="47775"/>
    <lineage>
        <taxon>Eukaryota</taxon>
        <taxon>Viridiplantae</taxon>
        <taxon>Chlorophyta</taxon>
        <taxon>core chlorophytes</taxon>
        <taxon>Chlorophyceae</taxon>
        <taxon>CS clade</taxon>
        <taxon>Chlamydomonadales</taxon>
        <taxon>Astrephomenaceae</taxon>
        <taxon>Astrephomene</taxon>
    </lineage>
</organism>
<gene>
    <name evidence="2" type="ORF">Agub_g3139</name>
</gene>
<feature type="region of interest" description="Disordered" evidence="1">
    <location>
        <begin position="134"/>
        <end position="175"/>
    </location>
</feature>
<protein>
    <recommendedName>
        <fullName evidence="4">RAP domain-containing protein</fullName>
    </recommendedName>
</protein>
<evidence type="ECO:0000256" key="1">
    <source>
        <dbReference type="SAM" id="MobiDB-lite"/>
    </source>
</evidence>
<feature type="region of interest" description="Disordered" evidence="1">
    <location>
        <begin position="20"/>
        <end position="116"/>
    </location>
</feature>
<feature type="compositionally biased region" description="Low complexity" evidence="1">
    <location>
        <begin position="35"/>
        <end position="52"/>
    </location>
</feature>
<proteinExistence type="predicted"/>
<keyword evidence="3" id="KW-1185">Reference proteome</keyword>
<dbReference type="AlphaFoldDB" id="A0AAD3HJ39"/>
<evidence type="ECO:0000313" key="2">
    <source>
        <dbReference type="EMBL" id="GFR42245.1"/>
    </source>
</evidence>
<feature type="compositionally biased region" description="Basic and acidic residues" evidence="1">
    <location>
        <begin position="86"/>
        <end position="99"/>
    </location>
</feature>